<dbReference type="Proteomes" id="UP000321734">
    <property type="component" value="Unassembled WGS sequence"/>
</dbReference>
<accession>A0A5C7AGJ5</accession>
<dbReference type="InterPro" id="IPR029063">
    <property type="entry name" value="SAM-dependent_MTases_sf"/>
</dbReference>
<dbReference type="GO" id="GO:0008168">
    <property type="term" value="F:methyltransferase activity"/>
    <property type="evidence" value="ECO:0007669"/>
    <property type="project" value="UniProtKB-KW"/>
</dbReference>
<dbReference type="Gene3D" id="3.40.50.150">
    <property type="entry name" value="Vaccinia Virus protein VP39"/>
    <property type="match status" value="1"/>
</dbReference>
<dbReference type="RefSeq" id="WP_146893854.1">
    <property type="nucleotide sequence ID" value="NZ_VORX01000007.1"/>
</dbReference>
<evidence type="ECO:0000256" key="1">
    <source>
        <dbReference type="ARBA" id="ARBA00022679"/>
    </source>
</evidence>
<reference evidence="3 4" key="1">
    <citation type="submission" date="2019-08" db="EMBL/GenBank/DDBJ databases">
        <title>Genome sequence of Gelidibacter salicanalis IC162T.</title>
        <authorList>
            <person name="Bowman J.P."/>
        </authorList>
    </citation>
    <scope>NUCLEOTIDE SEQUENCE [LARGE SCALE GENOMIC DNA]</scope>
    <source>
        <strain evidence="3 4">IC162</strain>
    </source>
</reference>
<dbReference type="Gene3D" id="2.20.25.110">
    <property type="entry name" value="S-adenosyl-L-methionine-dependent methyltransferases"/>
    <property type="match status" value="1"/>
</dbReference>
<keyword evidence="3" id="KW-0489">Methyltransferase</keyword>
<keyword evidence="4" id="KW-1185">Reference proteome</keyword>
<feature type="domain" description="Methyltransferase" evidence="2">
    <location>
        <begin position="49"/>
        <end position="132"/>
    </location>
</feature>
<dbReference type="InterPro" id="IPR041698">
    <property type="entry name" value="Methyltransf_25"/>
</dbReference>
<dbReference type="OrthoDB" id="9811589at2"/>
<sequence length="243" mass="28459">MIKDTTQWYASWFDTSYYHILYEDRDYAEAHQFMDNLTQYLNLPENGKILDLACGKGRHSIYLSSLGYDVTGVDLSVNSIAYAKQHENEKLHFEVHDMCRPFNDQFDAVFNLFTSFGYFDRTEDNLNTIKAIRDDLNESGFGVIDFMNSDYVIENLVPEDVKTVGNIDFHQKRYVEDGYIVKDISFTDKGEDFQYQERVKAKTLADFEALFEEAGVYLLDVFGDYKLRKFHKATSERLIMIFK</sequence>
<evidence type="ECO:0000313" key="4">
    <source>
        <dbReference type="Proteomes" id="UP000321734"/>
    </source>
</evidence>
<dbReference type="EMBL" id="VORX01000007">
    <property type="protein sequence ID" value="TXE06543.1"/>
    <property type="molecule type" value="Genomic_DNA"/>
</dbReference>
<proteinExistence type="predicted"/>
<dbReference type="PANTHER" id="PTHR43861">
    <property type="entry name" value="TRANS-ACONITATE 2-METHYLTRANSFERASE-RELATED"/>
    <property type="match status" value="1"/>
</dbReference>
<dbReference type="Pfam" id="PF13649">
    <property type="entry name" value="Methyltransf_25"/>
    <property type="match status" value="1"/>
</dbReference>
<dbReference type="CDD" id="cd02440">
    <property type="entry name" value="AdoMet_MTases"/>
    <property type="match status" value="1"/>
</dbReference>
<dbReference type="AlphaFoldDB" id="A0A5C7AGJ5"/>
<keyword evidence="1 3" id="KW-0808">Transferase</keyword>
<protein>
    <submittedName>
        <fullName evidence="3">Class I SAM-dependent methyltransferase</fullName>
    </submittedName>
</protein>
<evidence type="ECO:0000259" key="2">
    <source>
        <dbReference type="Pfam" id="PF13649"/>
    </source>
</evidence>
<gene>
    <name evidence="3" type="ORF">ES711_13635</name>
</gene>
<evidence type="ECO:0000313" key="3">
    <source>
        <dbReference type="EMBL" id="TXE06543.1"/>
    </source>
</evidence>
<comment type="caution">
    <text evidence="3">The sequence shown here is derived from an EMBL/GenBank/DDBJ whole genome shotgun (WGS) entry which is preliminary data.</text>
</comment>
<name>A0A5C7AGJ5_9FLAO</name>
<dbReference type="SUPFAM" id="SSF53335">
    <property type="entry name" value="S-adenosyl-L-methionine-dependent methyltransferases"/>
    <property type="match status" value="1"/>
</dbReference>
<dbReference type="GO" id="GO:0032259">
    <property type="term" value="P:methylation"/>
    <property type="evidence" value="ECO:0007669"/>
    <property type="project" value="UniProtKB-KW"/>
</dbReference>
<organism evidence="3 4">
    <name type="scientific">Gelidibacter salicanalis</name>
    <dbReference type="NCBI Taxonomy" id="291193"/>
    <lineage>
        <taxon>Bacteria</taxon>
        <taxon>Pseudomonadati</taxon>
        <taxon>Bacteroidota</taxon>
        <taxon>Flavobacteriia</taxon>
        <taxon>Flavobacteriales</taxon>
        <taxon>Flavobacteriaceae</taxon>
        <taxon>Gelidibacter</taxon>
    </lineage>
</organism>